<accession>A0A2T5J3E5</accession>
<dbReference type="EMBL" id="QAON01000001">
    <property type="protein sequence ID" value="PTQ91121.1"/>
    <property type="molecule type" value="Genomic_DNA"/>
</dbReference>
<dbReference type="PANTHER" id="PTHR47829">
    <property type="entry name" value="HYDROLASE, PUTATIVE (AFU_ORTHOLOGUE AFUA_1G12880)-RELATED"/>
    <property type="match status" value="1"/>
</dbReference>
<dbReference type="AlphaFoldDB" id="A0A2T5J3E5"/>
<dbReference type="CDD" id="cd05154">
    <property type="entry name" value="ACAD10_11_N-like"/>
    <property type="match status" value="1"/>
</dbReference>
<dbReference type="GO" id="GO:0016301">
    <property type="term" value="F:kinase activity"/>
    <property type="evidence" value="ECO:0007669"/>
    <property type="project" value="UniProtKB-KW"/>
</dbReference>
<feature type="domain" description="Aminoglycoside phosphotransferase" evidence="1">
    <location>
        <begin position="39"/>
        <end position="273"/>
    </location>
</feature>
<dbReference type="RefSeq" id="WP_107864147.1">
    <property type="nucleotide sequence ID" value="NZ_QAON01000001.1"/>
</dbReference>
<evidence type="ECO:0000313" key="2">
    <source>
        <dbReference type="EMBL" id="PTQ91121.1"/>
    </source>
</evidence>
<dbReference type="OrthoDB" id="3171511at2"/>
<dbReference type="InterPro" id="IPR052898">
    <property type="entry name" value="ACAD10-like"/>
</dbReference>
<dbReference type="Gene3D" id="3.90.1200.10">
    <property type="match status" value="1"/>
</dbReference>
<dbReference type="InterPro" id="IPR011009">
    <property type="entry name" value="Kinase-like_dom_sf"/>
</dbReference>
<gene>
    <name evidence="2" type="ORF">C8N29_101193</name>
</gene>
<keyword evidence="3" id="KW-1185">Reference proteome</keyword>
<dbReference type="InterPro" id="IPR002575">
    <property type="entry name" value="Aminoglycoside_PTrfase"/>
</dbReference>
<comment type="caution">
    <text evidence="2">The sequence shown here is derived from an EMBL/GenBank/DDBJ whole genome shotgun (WGS) entry which is preliminary data.</text>
</comment>
<evidence type="ECO:0000313" key="3">
    <source>
        <dbReference type="Proteomes" id="UP000244223"/>
    </source>
</evidence>
<proteinExistence type="predicted"/>
<dbReference type="Proteomes" id="UP000244223">
    <property type="component" value="Unassembled WGS sequence"/>
</dbReference>
<sequence length="356" mass="40649">MDNLLDKASSVRQGEELDITRIDQFLKSQLPSLQGEPRLEQFAGGASNLTYLLAYADRDLILRRPPFGHKAKSAHDMLREAHIMTALKPVYPYVPSVLASSHADEVMDVDFYVMERIKGIIPRQNLPKSLNLSPEQTRQLCINVIDKMIELHQVDYRAAGLSHLGKGEGYVKRQIDGWTDRYEKARTPDVGSFADVMAWLKAKMPSQDVATCLIHNDFRFDNVVLNPDNPLEVIGVLDWEMATLGDPLMDLGNTLAYWVQADDDGVMQMMRRQPTHLAGMLTRQEVIDYYGQKTGYQVDNFDFYSIYGLFRLAVIAQQIYYRFYHGQSKNAQFAMFGQMVNYLEQRCLGFIANSKL</sequence>
<dbReference type="Pfam" id="PF01636">
    <property type="entry name" value="APH"/>
    <property type="match status" value="1"/>
</dbReference>
<dbReference type="InterPro" id="IPR041726">
    <property type="entry name" value="ACAD10_11_N"/>
</dbReference>
<dbReference type="Gene3D" id="3.30.200.20">
    <property type="entry name" value="Phosphorylase Kinase, domain 1"/>
    <property type="match status" value="1"/>
</dbReference>
<evidence type="ECO:0000259" key="1">
    <source>
        <dbReference type="Pfam" id="PF01636"/>
    </source>
</evidence>
<protein>
    <submittedName>
        <fullName evidence="2">Aminoglycoside phosphotransferase (APT) family kinase protein</fullName>
    </submittedName>
</protein>
<reference evidence="2 3" key="1">
    <citation type="submission" date="2018-04" db="EMBL/GenBank/DDBJ databases">
        <title>Genomic Encyclopedia of Archaeal and Bacterial Type Strains, Phase II (KMG-II): from individual species to whole genera.</title>
        <authorList>
            <person name="Goeker M."/>
        </authorList>
    </citation>
    <scope>NUCLEOTIDE SEQUENCE [LARGE SCALE GENOMIC DNA]</scope>
    <source>
        <strain evidence="2 3">DSM 5822</strain>
    </source>
</reference>
<name>A0A2T5J3E5_9GAMM</name>
<keyword evidence="2" id="KW-0808">Transferase</keyword>
<keyword evidence="2" id="KW-0418">Kinase</keyword>
<organism evidence="2 3">
    <name type="scientific">Agitococcus lubricus</name>
    <dbReference type="NCBI Taxonomy" id="1077255"/>
    <lineage>
        <taxon>Bacteria</taxon>
        <taxon>Pseudomonadati</taxon>
        <taxon>Pseudomonadota</taxon>
        <taxon>Gammaproteobacteria</taxon>
        <taxon>Moraxellales</taxon>
        <taxon>Moraxellaceae</taxon>
        <taxon>Agitococcus</taxon>
    </lineage>
</organism>
<dbReference type="SUPFAM" id="SSF56112">
    <property type="entry name" value="Protein kinase-like (PK-like)"/>
    <property type="match status" value="1"/>
</dbReference>
<dbReference type="PANTHER" id="PTHR47829:SF1">
    <property type="entry name" value="HAD FAMILY PHOSPHATASE"/>
    <property type="match status" value="1"/>
</dbReference>